<keyword evidence="5" id="KW-0696">RNA-directed RNA polymerase</keyword>
<dbReference type="SUPFAM" id="SSF56672">
    <property type="entry name" value="DNA/RNA polymerases"/>
    <property type="match status" value="1"/>
</dbReference>
<sequence>MLNFAVWLAKWPFGKQKSILRSQESELEAPNKVKAMVKREGNHKKPSKARLIQFYWNLATQALFGPQFYAVQKTICHVFRRKYVSSDIDVTFASGMKAGEVGEWMSGVLADGAISFYERDGKNWDASMQEMHAKFRQSIYRAFDAELGDLASSCDKVKGFAVFPGGPLRYKMDYTVKSGHNDTTLGNSLVNAAIAYAAFKRLGLRASILVTGDDLLVAAYDPLQVDTVSTIEAEYGIQPEARVFDDYEQVTFVSGMWNSDGTTMGFVPLPGRLFARLWWSVKPPGAKNTQPYLRGVSRGLQPVAGTLPLVRVLLAKFDSAGVGARSDKGLQFRGSDFRFGIDIWRAFERRYGLSTDEMMDCEEWLKSLPAKPLLLKHPVLDRLMEVDLADISDRGATSW</sequence>
<protein>
    <submittedName>
        <fullName evidence="5">RNA-dependent RNA polymerase</fullName>
    </submittedName>
</protein>
<dbReference type="InterPro" id="IPR043502">
    <property type="entry name" value="DNA/RNA_pol_sf"/>
</dbReference>
<dbReference type="InterPro" id="IPR001788">
    <property type="entry name" value="RNA-dep_RNA_pol_alsuvir"/>
</dbReference>
<dbReference type="InterPro" id="IPR043128">
    <property type="entry name" value="Rev_trsase/Diguanyl_cyclase"/>
</dbReference>
<dbReference type="Pfam" id="PF00978">
    <property type="entry name" value="RdRP_2"/>
    <property type="match status" value="1"/>
</dbReference>
<reference evidence="5" key="1">
    <citation type="submission" date="2019-05" db="EMBL/GenBank/DDBJ databases">
        <title>Metatranscriptomic reconstruction reveals RNA viruses with the potential to shape carbon cycling in soil.</title>
        <authorList>
            <person name="Starr E.P."/>
            <person name="Nuccio E."/>
            <person name="Pett-Ridge J."/>
            <person name="Banfield J.F."/>
            <person name="Firestone M.K."/>
        </authorList>
    </citation>
    <scope>NUCLEOTIDE SEQUENCE</scope>
    <source>
        <strain evidence="5">H1_Rhizo_26_FD_scaffold_3299</strain>
    </source>
</reference>
<dbReference type="GO" id="GO:0039694">
    <property type="term" value="P:viral RNA genome replication"/>
    <property type="evidence" value="ECO:0007669"/>
    <property type="project" value="InterPro"/>
</dbReference>
<organism evidence="5">
    <name type="scientific">Riboviria sp</name>
    <dbReference type="NCBI Taxonomy" id="2585031"/>
    <lineage>
        <taxon>Viruses</taxon>
        <taxon>Riboviria</taxon>
    </lineage>
</organism>
<keyword evidence="2" id="KW-0548">Nucleotidyltransferase</keyword>
<dbReference type="GO" id="GO:0003968">
    <property type="term" value="F:RNA-directed RNA polymerase activity"/>
    <property type="evidence" value="ECO:0007669"/>
    <property type="project" value="UniProtKB-KW"/>
</dbReference>
<accession>A0A514D945</accession>
<evidence type="ECO:0000313" key="5">
    <source>
        <dbReference type="EMBL" id="QDH90131.1"/>
    </source>
</evidence>
<name>A0A514D945_9VIRU</name>
<evidence type="ECO:0000259" key="4">
    <source>
        <dbReference type="PROSITE" id="PS50507"/>
    </source>
</evidence>
<dbReference type="EMBL" id="MN035289">
    <property type="protein sequence ID" value="QDH90131.1"/>
    <property type="molecule type" value="Genomic_DNA"/>
</dbReference>
<dbReference type="Gene3D" id="3.30.70.270">
    <property type="match status" value="1"/>
</dbReference>
<evidence type="ECO:0000256" key="1">
    <source>
        <dbReference type="ARBA" id="ARBA00022679"/>
    </source>
</evidence>
<evidence type="ECO:0000256" key="3">
    <source>
        <dbReference type="ARBA" id="ARBA00022953"/>
    </source>
</evidence>
<dbReference type="InterPro" id="IPR007094">
    <property type="entry name" value="RNA-dir_pol_PSvirus"/>
</dbReference>
<dbReference type="GO" id="GO:0006351">
    <property type="term" value="P:DNA-templated transcription"/>
    <property type="evidence" value="ECO:0007669"/>
    <property type="project" value="InterPro"/>
</dbReference>
<feature type="domain" description="RdRp catalytic" evidence="4">
    <location>
        <begin position="114"/>
        <end position="227"/>
    </location>
</feature>
<dbReference type="PROSITE" id="PS50507">
    <property type="entry name" value="RDRP_SSRNA_POS"/>
    <property type="match status" value="1"/>
</dbReference>
<evidence type="ECO:0000256" key="2">
    <source>
        <dbReference type="ARBA" id="ARBA00022695"/>
    </source>
</evidence>
<keyword evidence="3" id="KW-0693">Viral RNA replication</keyword>
<keyword evidence="1" id="KW-0808">Transferase</keyword>
<proteinExistence type="predicted"/>
<dbReference type="GO" id="GO:0003723">
    <property type="term" value="F:RNA binding"/>
    <property type="evidence" value="ECO:0007669"/>
    <property type="project" value="InterPro"/>
</dbReference>
<gene>
    <name evidence="5" type="ORF">H1Rhizo26FD3299_000002</name>
</gene>